<dbReference type="AlphaFoldDB" id="A0A3M7SWB5"/>
<accession>A0A3M7SWB5</accession>
<protein>
    <submittedName>
        <fullName evidence="2">Uncharacterized protein</fullName>
    </submittedName>
</protein>
<sequence>MAAGLAPNHRRLTAEHGQRADDGVDGDGTRRPARRHYRIQIAQFLAAHKLPVHVHTHRARLEHSPAQHYAQMQPLALLEQLRAVELDRRVAQLLVVLELVQQTLVGVDEQRAVLGTQVDAQTRPESVL</sequence>
<evidence type="ECO:0000313" key="3">
    <source>
        <dbReference type="Proteomes" id="UP000276133"/>
    </source>
</evidence>
<dbReference type="EMBL" id="REGN01000677">
    <property type="protein sequence ID" value="RNA40111.1"/>
    <property type="molecule type" value="Genomic_DNA"/>
</dbReference>
<feature type="compositionally biased region" description="Basic and acidic residues" evidence="1">
    <location>
        <begin position="12"/>
        <end position="30"/>
    </location>
</feature>
<feature type="region of interest" description="Disordered" evidence="1">
    <location>
        <begin position="1"/>
        <end position="32"/>
    </location>
</feature>
<evidence type="ECO:0000256" key="1">
    <source>
        <dbReference type="SAM" id="MobiDB-lite"/>
    </source>
</evidence>
<dbReference type="Proteomes" id="UP000276133">
    <property type="component" value="Unassembled WGS sequence"/>
</dbReference>
<name>A0A3M7SWB5_BRAPC</name>
<keyword evidence="3" id="KW-1185">Reference proteome</keyword>
<gene>
    <name evidence="2" type="ORF">BpHYR1_006004</name>
</gene>
<organism evidence="2 3">
    <name type="scientific">Brachionus plicatilis</name>
    <name type="common">Marine rotifer</name>
    <name type="synonym">Brachionus muelleri</name>
    <dbReference type="NCBI Taxonomy" id="10195"/>
    <lineage>
        <taxon>Eukaryota</taxon>
        <taxon>Metazoa</taxon>
        <taxon>Spiralia</taxon>
        <taxon>Gnathifera</taxon>
        <taxon>Rotifera</taxon>
        <taxon>Eurotatoria</taxon>
        <taxon>Monogononta</taxon>
        <taxon>Pseudotrocha</taxon>
        <taxon>Ploima</taxon>
        <taxon>Brachionidae</taxon>
        <taxon>Brachionus</taxon>
    </lineage>
</organism>
<reference evidence="2 3" key="1">
    <citation type="journal article" date="2018" name="Sci. Rep.">
        <title>Genomic signatures of local adaptation to the degree of environmental predictability in rotifers.</title>
        <authorList>
            <person name="Franch-Gras L."/>
            <person name="Hahn C."/>
            <person name="Garcia-Roger E.M."/>
            <person name="Carmona M.J."/>
            <person name="Serra M."/>
            <person name="Gomez A."/>
        </authorList>
    </citation>
    <scope>NUCLEOTIDE SEQUENCE [LARGE SCALE GENOMIC DNA]</scope>
    <source>
        <strain evidence="2">HYR1</strain>
    </source>
</reference>
<evidence type="ECO:0000313" key="2">
    <source>
        <dbReference type="EMBL" id="RNA40111.1"/>
    </source>
</evidence>
<proteinExistence type="predicted"/>
<comment type="caution">
    <text evidence="2">The sequence shown here is derived from an EMBL/GenBank/DDBJ whole genome shotgun (WGS) entry which is preliminary data.</text>
</comment>